<reference evidence="1 2" key="1">
    <citation type="submission" date="2018-08" db="EMBL/GenBank/DDBJ databases">
        <title>Genome and evolution of the arbuscular mycorrhizal fungus Diversispora epigaea (formerly Glomus versiforme) and its bacterial endosymbionts.</title>
        <authorList>
            <person name="Sun X."/>
            <person name="Fei Z."/>
            <person name="Harrison M."/>
        </authorList>
    </citation>
    <scope>NUCLEOTIDE SEQUENCE [LARGE SCALE GENOMIC DNA]</scope>
    <source>
        <strain evidence="1 2">IT104</strain>
    </source>
</reference>
<dbReference type="AlphaFoldDB" id="A0A397JEH5"/>
<sequence length="438" mass="51586">MKILFNTLVNDNTTGIDLKLSLRTLTNCTFKLSTIIADMPEASTYCLTYKSYNYKYPCFRCLTPLDKFNCIDSIANYEARTNQTMKNLYENNRCQEFSLISLYNIFWDFSDNIYKACVTDRIFGLANVTAAEYRDMMKIMPFVFYKLEKNNNDLSNVYANFTKMYIMSWSNGFTTSDLELFKLAHTGEVIKEFGSLNGYSTDTYETLHKFYVKNPYNHTNKRNTLKQISIMISRQNILKSIWKPKKKKNKNKNIIFTKIINNIKSNFMLDFNDKVIEKKVSILQESDENFYGKPYYSDAEITMIIEQSGDYLTEDGMCYGKCILLLDIMFIRNNEIEEIEMGIFQWYDYAANVNKPYYSDAEITMIIEQSGDYLTEDGMCYGKCILLLDIMFIRNNEIEEIEMGIFQWYDYAANVNKRFSKRNIRLLIRCEQKSHKST</sequence>
<dbReference type="Proteomes" id="UP000266861">
    <property type="component" value="Unassembled WGS sequence"/>
</dbReference>
<dbReference type="EMBL" id="PQFF01000061">
    <property type="protein sequence ID" value="RHZ85532.1"/>
    <property type="molecule type" value="Genomic_DNA"/>
</dbReference>
<protein>
    <submittedName>
        <fullName evidence="1">Uncharacterized protein</fullName>
    </submittedName>
</protein>
<dbReference type="OrthoDB" id="3232941at2759"/>
<proteinExistence type="predicted"/>
<organism evidence="1 2">
    <name type="scientific">Diversispora epigaea</name>
    <dbReference type="NCBI Taxonomy" id="1348612"/>
    <lineage>
        <taxon>Eukaryota</taxon>
        <taxon>Fungi</taxon>
        <taxon>Fungi incertae sedis</taxon>
        <taxon>Mucoromycota</taxon>
        <taxon>Glomeromycotina</taxon>
        <taxon>Glomeromycetes</taxon>
        <taxon>Diversisporales</taxon>
        <taxon>Diversisporaceae</taxon>
        <taxon>Diversispora</taxon>
    </lineage>
</organism>
<name>A0A397JEH5_9GLOM</name>
<gene>
    <name evidence="1" type="ORF">Glove_64g5</name>
</gene>
<keyword evidence="2" id="KW-1185">Reference proteome</keyword>
<evidence type="ECO:0000313" key="1">
    <source>
        <dbReference type="EMBL" id="RHZ85532.1"/>
    </source>
</evidence>
<accession>A0A397JEH5</accession>
<comment type="caution">
    <text evidence="1">The sequence shown here is derived from an EMBL/GenBank/DDBJ whole genome shotgun (WGS) entry which is preliminary data.</text>
</comment>
<evidence type="ECO:0000313" key="2">
    <source>
        <dbReference type="Proteomes" id="UP000266861"/>
    </source>
</evidence>